<feature type="domain" description="DUF1468" evidence="2">
    <location>
        <begin position="14"/>
        <end position="145"/>
    </location>
</feature>
<evidence type="ECO:0000313" key="3">
    <source>
        <dbReference type="EMBL" id="SDF58261.1"/>
    </source>
</evidence>
<evidence type="ECO:0000259" key="2">
    <source>
        <dbReference type="Pfam" id="PF07331"/>
    </source>
</evidence>
<feature type="transmembrane region" description="Helical" evidence="1">
    <location>
        <begin position="87"/>
        <end position="111"/>
    </location>
</feature>
<organism evidence="3 4">
    <name type="scientific">Salipiger thiooxidans</name>
    <dbReference type="NCBI Taxonomy" id="282683"/>
    <lineage>
        <taxon>Bacteria</taxon>
        <taxon>Pseudomonadati</taxon>
        <taxon>Pseudomonadota</taxon>
        <taxon>Alphaproteobacteria</taxon>
        <taxon>Rhodobacterales</taxon>
        <taxon>Roseobacteraceae</taxon>
        <taxon>Salipiger</taxon>
    </lineage>
</organism>
<protein>
    <submittedName>
        <fullName evidence="3">Tripartite tricarboxylate transporter TctB family protein</fullName>
    </submittedName>
</protein>
<accession>A0A1G7M962</accession>
<dbReference type="STRING" id="282683.SAMN04488105_13124"/>
<keyword evidence="4" id="KW-1185">Reference proteome</keyword>
<dbReference type="InterPro" id="IPR009936">
    <property type="entry name" value="DUF1468"/>
</dbReference>
<sequence>MTANTHRLASSDVLAGVGIVALSLGFGIGALSYDIGSLARMQAGFFPLVLGVIGTLLGTALITMGLVRQGEVPRMPALRPLLYISAAFIAFSLTIDWLGLIPAIVICGFIAAKATPSTTWREALMLSVGLAVAIWLLFVVLLSMPIRVWAGF</sequence>
<evidence type="ECO:0000256" key="1">
    <source>
        <dbReference type="SAM" id="Phobius"/>
    </source>
</evidence>
<proteinExistence type="predicted"/>
<dbReference type="EMBL" id="FNAV01000031">
    <property type="protein sequence ID" value="SDF58261.1"/>
    <property type="molecule type" value="Genomic_DNA"/>
</dbReference>
<dbReference type="Pfam" id="PF07331">
    <property type="entry name" value="TctB"/>
    <property type="match status" value="1"/>
</dbReference>
<reference evidence="4" key="1">
    <citation type="submission" date="2016-10" db="EMBL/GenBank/DDBJ databases">
        <authorList>
            <person name="Varghese N."/>
            <person name="Submissions S."/>
        </authorList>
    </citation>
    <scope>NUCLEOTIDE SEQUENCE [LARGE SCALE GENOMIC DNA]</scope>
    <source>
        <strain evidence="4">DSM 10146</strain>
    </source>
</reference>
<feature type="transmembrane region" description="Helical" evidence="1">
    <location>
        <begin position="123"/>
        <end position="146"/>
    </location>
</feature>
<gene>
    <name evidence="3" type="ORF">SAMN04488105_13124</name>
</gene>
<dbReference type="Proteomes" id="UP000198994">
    <property type="component" value="Unassembled WGS sequence"/>
</dbReference>
<dbReference type="OrthoDB" id="5186924at2"/>
<feature type="transmembrane region" description="Helical" evidence="1">
    <location>
        <begin position="45"/>
        <end position="67"/>
    </location>
</feature>
<feature type="transmembrane region" description="Helical" evidence="1">
    <location>
        <begin position="13"/>
        <end position="33"/>
    </location>
</feature>
<dbReference type="RefSeq" id="WP_008888201.1">
    <property type="nucleotide sequence ID" value="NZ_FNAV01000031.1"/>
</dbReference>
<keyword evidence="1" id="KW-1133">Transmembrane helix</keyword>
<name>A0A1G7M962_9RHOB</name>
<dbReference type="AlphaFoldDB" id="A0A1G7M962"/>
<keyword evidence="1" id="KW-0812">Transmembrane</keyword>
<keyword evidence="1" id="KW-0472">Membrane</keyword>
<evidence type="ECO:0000313" key="4">
    <source>
        <dbReference type="Proteomes" id="UP000198994"/>
    </source>
</evidence>